<dbReference type="EMBL" id="CAKJVE010000004">
    <property type="protein sequence ID" value="CAG9706894.1"/>
    <property type="molecule type" value="Genomic_DNA"/>
</dbReference>
<organism evidence="1 2">
    <name type="scientific">Clostridium neonatale</name>
    <dbReference type="NCBI Taxonomy" id="137838"/>
    <lineage>
        <taxon>Bacteria</taxon>
        <taxon>Bacillati</taxon>
        <taxon>Bacillota</taxon>
        <taxon>Clostridia</taxon>
        <taxon>Eubacteriales</taxon>
        <taxon>Clostridiaceae</taxon>
        <taxon>Clostridium</taxon>
    </lineage>
</organism>
<name>A0AA86MK31_9CLOT</name>
<protein>
    <submittedName>
        <fullName evidence="1">Chaperone protein YajL</fullName>
    </submittedName>
</protein>
<gene>
    <name evidence="1" type="primary">yajL</name>
    <name evidence="1" type="ORF">CNEO_42728</name>
</gene>
<dbReference type="PANTHER" id="PTHR48094:SF12">
    <property type="entry name" value="PARKINSON DISEASE PROTEIN 7 HOMOLOG"/>
    <property type="match status" value="1"/>
</dbReference>
<dbReference type="InterPro" id="IPR050325">
    <property type="entry name" value="Prot/Nucl_acid_deglycase"/>
</dbReference>
<reference evidence="1" key="1">
    <citation type="submission" date="2021-10" db="EMBL/GenBank/DDBJ databases">
        <authorList>
            <person name="Mesa V."/>
        </authorList>
    </citation>
    <scope>NUCLEOTIDE SEQUENCE</scope>
    <source>
        <strain evidence="1">CC3_PB</strain>
    </source>
</reference>
<dbReference type="InterPro" id="IPR029062">
    <property type="entry name" value="Class_I_gatase-like"/>
</dbReference>
<dbReference type="GO" id="GO:0005737">
    <property type="term" value="C:cytoplasm"/>
    <property type="evidence" value="ECO:0007669"/>
    <property type="project" value="TreeGrafter"/>
</dbReference>
<dbReference type="PANTHER" id="PTHR48094">
    <property type="entry name" value="PROTEIN/NUCLEIC ACID DEGLYCASE DJ-1-RELATED"/>
    <property type="match status" value="1"/>
</dbReference>
<dbReference type="InterPro" id="IPR006287">
    <property type="entry name" value="DJ-1"/>
</dbReference>
<dbReference type="AlphaFoldDB" id="A0AA86MK31"/>
<evidence type="ECO:0000313" key="2">
    <source>
        <dbReference type="Proteomes" id="UP000789738"/>
    </source>
</evidence>
<dbReference type="Pfam" id="PF01965">
    <property type="entry name" value="DJ-1_PfpI"/>
    <property type="match status" value="1"/>
</dbReference>
<dbReference type="SUPFAM" id="SSF52317">
    <property type="entry name" value="Class I glutamine amidotransferase-like"/>
    <property type="match status" value="1"/>
</dbReference>
<sequence>MKKIAVLMAQGYEEGETLTIVDILRRAGLECHTFSTTGEEMVLGMHNMIIKADYLFSDEIKDYEMIVLPGGRPGGDNLKADSRVIEMVQYFNENNKYIAAMCSGTVVLSEAKVIEGKNVTGYLGYETKLIGGNFKEDLVVVDQNIITSKGPATPYPFAYALAEVLGEDTSVMRERMLYNMAGGK</sequence>
<dbReference type="InterPro" id="IPR002818">
    <property type="entry name" value="DJ-1/PfpI"/>
</dbReference>
<dbReference type="Proteomes" id="UP000789738">
    <property type="component" value="Unassembled WGS sequence"/>
</dbReference>
<dbReference type="RefSeq" id="WP_210887437.1">
    <property type="nucleotide sequence ID" value="NZ_CAKJVE010000004.1"/>
</dbReference>
<evidence type="ECO:0000313" key="1">
    <source>
        <dbReference type="EMBL" id="CAG9706894.1"/>
    </source>
</evidence>
<dbReference type="NCBIfam" id="TIGR01383">
    <property type="entry name" value="not_thiJ"/>
    <property type="match status" value="1"/>
</dbReference>
<dbReference type="CDD" id="cd03135">
    <property type="entry name" value="GATase1_DJ-1"/>
    <property type="match status" value="1"/>
</dbReference>
<comment type="caution">
    <text evidence="1">The sequence shown here is derived from an EMBL/GenBank/DDBJ whole genome shotgun (WGS) entry which is preliminary data.</text>
</comment>
<accession>A0AA86MK31</accession>
<dbReference type="Gene3D" id="3.40.50.880">
    <property type="match status" value="1"/>
</dbReference>
<proteinExistence type="predicted"/>